<accession>A0A9P4MBN9</accession>
<keyword evidence="1" id="KW-0732">Signal</keyword>
<organism evidence="2 3">
    <name type="scientific">Rhizodiscina lignyota</name>
    <dbReference type="NCBI Taxonomy" id="1504668"/>
    <lineage>
        <taxon>Eukaryota</taxon>
        <taxon>Fungi</taxon>
        <taxon>Dikarya</taxon>
        <taxon>Ascomycota</taxon>
        <taxon>Pezizomycotina</taxon>
        <taxon>Dothideomycetes</taxon>
        <taxon>Pleosporomycetidae</taxon>
        <taxon>Aulographales</taxon>
        <taxon>Rhizodiscinaceae</taxon>
        <taxon>Rhizodiscina</taxon>
    </lineage>
</organism>
<evidence type="ECO:0008006" key="4">
    <source>
        <dbReference type="Google" id="ProtNLM"/>
    </source>
</evidence>
<feature type="signal peptide" evidence="1">
    <location>
        <begin position="1"/>
        <end position="16"/>
    </location>
</feature>
<protein>
    <recommendedName>
        <fullName evidence="4">Malate dehydrogenase</fullName>
    </recommendedName>
</protein>
<name>A0A9P4MBN9_9PEZI</name>
<dbReference type="Pfam" id="PF11937">
    <property type="entry name" value="DUF3455"/>
    <property type="match status" value="1"/>
</dbReference>
<dbReference type="InterPro" id="IPR021851">
    <property type="entry name" value="DUF3455"/>
</dbReference>
<dbReference type="PANTHER" id="PTHR35567:SF1">
    <property type="entry name" value="CONSERVED FUNGAL PROTEIN (AFU_ORTHOLOGUE AFUA_1G14230)"/>
    <property type="match status" value="1"/>
</dbReference>
<dbReference type="OrthoDB" id="1859733at2759"/>
<sequence>MHFSVVSSLLLSTILSSVHVIAAPAQQEKRDAWNKALGWPEPEYNYYKAVGDTVEKAARANQLVNQPACNMQLAQMPQAPTPLPPPSAGLVLSHIAVGRGTQNYTCPKDADASVAPTAVGAVASLFNVSCIAGNYPQLLSLLPSVAVRYPVPTANSQLAPANVMLSGHHYFQDATTPFFNMITSDSNYGMVAAAKLNATNAPDAAKDVTWLKLNAKAGNWSFVEVYRVNTSGGQPPKTCEGQPENIEVQYAAEYWLWAPPK</sequence>
<dbReference type="Proteomes" id="UP000799772">
    <property type="component" value="Unassembled WGS sequence"/>
</dbReference>
<comment type="caution">
    <text evidence="2">The sequence shown here is derived from an EMBL/GenBank/DDBJ whole genome shotgun (WGS) entry which is preliminary data.</text>
</comment>
<evidence type="ECO:0000313" key="3">
    <source>
        <dbReference type="Proteomes" id="UP000799772"/>
    </source>
</evidence>
<evidence type="ECO:0000256" key="1">
    <source>
        <dbReference type="SAM" id="SignalP"/>
    </source>
</evidence>
<dbReference type="PANTHER" id="PTHR35567">
    <property type="entry name" value="MALATE DEHYDROGENASE (AFU_ORTHOLOGUE AFUA_2G13800)"/>
    <property type="match status" value="1"/>
</dbReference>
<gene>
    <name evidence="2" type="ORF">NA57DRAFT_51393</name>
</gene>
<reference evidence="2" key="1">
    <citation type="journal article" date="2020" name="Stud. Mycol.">
        <title>101 Dothideomycetes genomes: a test case for predicting lifestyles and emergence of pathogens.</title>
        <authorList>
            <person name="Haridas S."/>
            <person name="Albert R."/>
            <person name="Binder M."/>
            <person name="Bloem J."/>
            <person name="Labutti K."/>
            <person name="Salamov A."/>
            <person name="Andreopoulos B."/>
            <person name="Baker S."/>
            <person name="Barry K."/>
            <person name="Bills G."/>
            <person name="Bluhm B."/>
            <person name="Cannon C."/>
            <person name="Castanera R."/>
            <person name="Culley D."/>
            <person name="Daum C."/>
            <person name="Ezra D."/>
            <person name="Gonzalez J."/>
            <person name="Henrissat B."/>
            <person name="Kuo A."/>
            <person name="Liang C."/>
            <person name="Lipzen A."/>
            <person name="Lutzoni F."/>
            <person name="Magnuson J."/>
            <person name="Mondo S."/>
            <person name="Nolan M."/>
            <person name="Ohm R."/>
            <person name="Pangilinan J."/>
            <person name="Park H.-J."/>
            <person name="Ramirez L."/>
            <person name="Alfaro M."/>
            <person name="Sun H."/>
            <person name="Tritt A."/>
            <person name="Yoshinaga Y."/>
            <person name="Zwiers L.-H."/>
            <person name="Turgeon B."/>
            <person name="Goodwin S."/>
            <person name="Spatafora J."/>
            <person name="Crous P."/>
            <person name="Grigoriev I."/>
        </authorList>
    </citation>
    <scope>NUCLEOTIDE SEQUENCE</scope>
    <source>
        <strain evidence="2">CBS 133067</strain>
    </source>
</reference>
<dbReference type="AlphaFoldDB" id="A0A9P4MBN9"/>
<dbReference type="EMBL" id="ML978121">
    <property type="protein sequence ID" value="KAF2104575.1"/>
    <property type="molecule type" value="Genomic_DNA"/>
</dbReference>
<feature type="chain" id="PRO_5040283560" description="Malate dehydrogenase" evidence="1">
    <location>
        <begin position="17"/>
        <end position="261"/>
    </location>
</feature>
<proteinExistence type="predicted"/>
<evidence type="ECO:0000313" key="2">
    <source>
        <dbReference type="EMBL" id="KAF2104575.1"/>
    </source>
</evidence>
<keyword evidence="3" id="KW-1185">Reference proteome</keyword>